<dbReference type="Proteomes" id="UP001151760">
    <property type="component" value="Unassembled WGS sequence"/>
</dbReference>
<evidence type="ECO:0000313" key="1">
    <source>
        <dbReference type="EMBL" id="GJT53207.1"/>
    </source>
</evidence>
<comment type="caution">
    <text evidence="1">The sequence shown here is derived from an EMBL/GenBank/DDBJ whole genome shotgun (WGS) entry which is preliminary data.</text>
</comment>
<keyword evidence="2" id="KW-1185">Reference proteome</keyword>
<sequence length="88" mass="9979">MSIAVSRYNMYAKDSLISLATLALSSPDDLLFKGRGLNLSFFKCFEPYPIRPRYDNAWAQAKRHLSFLFVGKVQKVIWTGKSQSSQGD</sequence>
<accession>A0ABQ5EQN1</accession>
<protein>
    <submittedName>
        <fullName evidence="1">Uncharacterized protein</fullName>
    </submittedName>
</protein>
<organism evidence="1 2">
    <name type="scientific">Tanacetum coccineum</name>
    <dbReference type="NCBI Taxonomy" id="301880"/>
    <lineage>
        <taxon>Eukaryota</taxon>
        <taxon>Viridiplantae</taxon>
        <taxon>Streptophyta</taxon>
        <taxon>Embryophyta</taxon>
        <taxon>Tracheophyta</taxon>
        <taxon>Spermatophyta</taxon>
        <taxon>Magnoliopsida</taxon>
        <taxon>eudicotyledons</taxon>
        <taxon>Gunneridae</taxon>
        <taxon>Pentapetalae</taxon>
        <taxon>asterids</taxon>
        <taxon>campanulids</taxon>
        <taxon>Asterales</taxon>
        <taxon>Asteraceae</taxon>
        <taxon>Asteroideae</taxon>
        <taxon>Anthemideae</taxon>
        <taxon>Anthemidinae</taxon>
        <taxon>Tanacetum</taxon>
    </lineage>
</organism>
<dbReference type="EMBL" id="BQNB010016565">
    <property type="protein sequence ID" value="GJT53207.1"/>
    <property type="molecule type" value="Genomic_DNA"/>
</dbReference>
<reference evidence="1" key="2">
    <citation type="submission" date="2022-01" db="EMBL/GenBank/DDBJ databases">
        <authorList>
            <person name="Yamashiro T."/>
            <person name="Shiraishi A."/>
            <person name="Satake H."/>
            <person name="Nakayama K."/>
        </authorList>
    </citation>
    <scope>NUCLEOTIDE SEQUENCE</scope>
</reference>
<proteinExistence type="predicted"/>
<gene>
    <name evidence="1" type="ORF">Tco_0988261</name>
</gene>
<reference evidence="1" key="1">
    <citation type="journal article" date="2022" name="Int. J. Mol. Sci.">
        <title>Draft Genome of Tanacetum Coccineum: Genomic Comparison of Closely Related Tanacetum-Family Plants.</title>
        <authorList>
            <person name="Yamashiro T."/>
            <person name="Shiraishi A."/>
            <person name="Nakayama K."/>
            <person name="Satake H."/>
        </authorList>
    </citation>
    <scope>NUCLEOTIDE SEQUENCE</scope>
</reference>
<name>A0ABQ5EQN1_9ASTR</name>
<evidence type="ECO:0000313" key="2">
    <source>
        <dbReference type="Proteomes" id="UP001151760"/>
    </source>
</evidence>